<dbReference type="InterPro" id="IPR036426">
    <property type="entry name" value="Bulb-type_lectin_dom_sf"/>
</dbReference>
<feature type="chain" id="PRO_5043964797" description="Receptor-like serine/threonine-protein kinase" evidence="15">
    <location>
        <begin position="26"/>
        <end position="829"/>
    </location>
</feature>
<comment type="similarity">
    <text evidence="13">Belongs to the protein kinase superfamily. Ser/Thr protein kinase family.</text>
</comment>
<keyword evidence="6 13" id="KW-0547">Nucleotide-binding</keyword>
<feature type="domain" description="Protein kinase" evidence="16">
    <location>
        <begin position="499"/>
        <end position="799"/>
    </location>
</feature>
<keyword evidence="20" id="KW-1185">Reference proteome</keyword>
<protein>
    <recommendedName>
        <fullName evidence="13">Receptor-like serine/threonine-protein kinase</fullName>
        <ecNumber evidence="13">2.7.11.1</ecNumber>
    </recommendedName>
</protein>
<evidence type="ECO:0000256" key="11">
    <source>
        <dbReference type="ARBA" id="ARBA00023157"/>
    </source>
</evidence>
<feature type="domain" description="Apple" evidence="18">
    <location>
        <begin position="347"/>
        <end position="427"/>
    </location>
</feature>
<dbReference type="CDD" id="cd00028">
    <property type="entry name" value="B_lectin"/>
    <property type="match status" value="1"/>
</dbReference>
<dbReference type="GO" id="GO:0016020">
    <property type="term" value="C:membrane"/>
    <property type="evidence" value="ECO:0007669"/>
    <property type="project" value="UniProtKB-SubCell"/>
</dbReference>
<evidence type="ECO:0000256" key="1">
    <source>
        <dbReference type="ARBA" id="ARBA00004167"/>
    </source>
</evidence>
<sequence length="829" mass="91557">MSPPLKTRVLIFLGIIFFSLQSTFESTMPRNVTSVVLDGYRKIFSEKKTFVLGFFSIGDSQSSWYLGIWYASSPTPTYVWVANREIPIKNLSQAWLEITKPEGKLVLKNGEEGSVVWETKGNTEHASGVKLTDQGNLVVYDTEGVLIWQSFDFPTDTWLPGMNLTAQSWLTSWKSSNDPSVGRYSLQLLFPTYGELALVYNDSNANNIYWYSGNWTGNAFARVPRMAELLCIKDFIFSQPFTLMASLMYSEMSIEHGVQQPLTHFHLDHTGQLKQYTWYVETENWNIVWSTPKNPCSVYGFCGNMGFCDTSSSVSPCKCITGFEPRDDVSWDAGDFSGGCRLRDGTCGNDNGGFQQVRTATYGGARSMSFTGTMATCKKRCLGNCSCLGFHYNEGSRFCTNMFGELLNMRNSFSTSDDNDELFLRVKTGGVNAWNDNKKKTFLLIGASCFVVMVTFVLGLSAFFILRRKILGQKTEEDKYEVMTNLKLFSHHELHDATKGFSEKLGQGGCGAVFLGNLPDSSRVAVKRLDRAGGSEKEFRAEISTLGNIQHINLVRLRGYCCEDNHRILVYDYMPNGPLSSYLSREGGKAPLPWDVRFRVAVGVARGLAYLHEDCRSCIVHRDIKPENILVDGDFCAKVSDFGLAKLLCGDLNPVPGAMGGTQGYVAPEVASGSEITAKADVYSYGMTMLELIGGRRNVEGPPPPTGGNEDEKWFFPPWAAQQIIEGNLAAVVDQKLAAIEGGGGYNASEAERLGRVAVWCIQEEESARPTMGTVLKMLQGVAEVGLPPMPPNMHHAFLSDASSFKLSKLATCSTLHSGEGCDILDGQN</sequence>
<evidence type="ECO:0000256" key="12">
    <source>
        <dbReference type="ARBA" id="ARBA00023180"/>
    </source>
</evidence>
<proteinExistence type="inferred from homology"/>
<comment type="caution">
    <text evidence="19">The sequence shown here is derived from an EMBL/GenBank/DDBJ whole genome shotgun (WGS) entry which is preliminary data.</text>
</comment>
<dbReference type="Pfam" id="PF01453">
    <property type="entry name" value="B_lectin"/>
    <property type="match status" value="1"/>
</dbReference>
<keyword evidence="4 14" id="KW-0812">Transmembrane</keyword>
<dbReference type="Pfam" id="PF00954">
    <property type="entry name" value="S_locus_glycop"/>
    <property type="match status" value="1"/>
</dbReference>
<dbReference type="PROSITE" id="PS50948">
    <property type="entry name" value="PAN"/>
    <property type="match status" value="1"/>
</dbReference>
<dbReference type="Gene3D" id="2.90.10.10">
    <property type="entry name" value="Bulb-type lectin domain"/>
    <property type="match status" value="1"/>
</dbReference>
<dbReference type="SUPFAM" id="SSF56112">
    <property type="entry name" value="Protein kinase-like (PK-like)"/>
    <property type="match status" value="1"/>
</dbReference>
<keyword evidence="2 13" id="KW-0723">Serine/threonine-protein kinase</keyword>
<evidence type="ECO:0000256" key="7">
    <source>
        <dbReference type="ARBA" id="ARBA00022777"/>
    </source>
</evidence>
<dbReference type="Gene3D" id="1.10.510.10">
    <property type="entry name" value="Transferase(Phosphotransferase) domain 1"/>
    <property type="match status" value="1"/>
</dbReference>
<evidence type="ECO:0000256" key="3">
    <source>
        <dbReference type="ARBA" id="ARBA00022679"/>
    </source>
</evidence>
<accession>A0AAV0DMY9</accession>
<keyword evidence="11" id="KW-1015">Disulfide bond</keyword>
<evidence type="ECO:0000256" key="10">
    <source>
        <dbReference type="ARBA" id="ARBA00023136"/>
    </source>
</evidence>
<evidence type="ECO:0000313" key="20">
    <source>
        <dbReference type="Proteomes" id="UP001152523"/>
    </source>
</evidence>
<evidence type="ECO:0000256" key="14">
    <source>
        <dbReference type="SAM" id="Phobius"/>
    </source>
</evidence>
<dbReference type="InterPro" id="IPR024171">
    <property type="entry name" value="SRK-like_kinase"/>
</dbReference>
<dbReference type="SMART" id="SM00108">
    <property type="entry name" value="B_lectin"/>
    <property type="match status" value="1"/>
</dbReference>
<feature type="transmembrane region" description="Helical" evidence="14">
    <location>
        <begin position="442"/>
        <end position="466"/>
    </location>
</feature>
<evidence type="ECO:0000256" key="15">
    <source>
        <dbReference type="SAM" id="SignalP"/>
    </source>
</evidence>
<dbReference type="PROSITE" id="PS50011">
    <property type="entry name" value="PROTEIN_KINASE_DOM"/>
    <property type="match status" value="1"/>
</dbReference>
<dbReference type="EMBL" id="CAMAPF010000131">
    <property type="protein sequence ID" value="CAH9105544.1"/>
    <property type="molecule type" value="Genomic_DNA"/>
</dbReference>
<dbReference type="InterPro" id="IPR000719">
    <property type="entry name" value="Prot_kinase_dom"/>
</dbReference>
<dbReference type="InterPro" id="IPR008271">
    <property type="entry name" value="Ser/Thr_kinase_AS"/>
</dbReference>
<dbReference type="Pfam" id="PF08276">
    <property type="entry name" value="PAN_2"/>
    <property type="match status" value="1"/>
</dbReference>
<dbReference type="PROSITE" id="PS50927">
    <property type="entry name" value="BULB_LECTIN"/>
    <property type="match status" value="1"/>
</dbReference>
<dbReference type="SMART" id="SM00473">
    <property type="entry name" value="PAN_AP"/>
    <property type="match status" value="1"/>
</dbReference>
<feature type="domain" description="Bulb-type lectin" evidence="17">
    <location>
        <begin position="28"/>
        <end position="152"/>
    </location>
</feature>
<keyword evidence="8 13" id="KW-0067">ATP-binding</keyword>
<evidence type="ECO:0000259" key="18">
    <source>
        <dbReference type="PROSITE" id="PS50948"/>
    </source>
</evidence>
<comment type="subcellular location">
    <subcellularLocation>
        <location evidence="1">Membrane</location>
        <topology evidence="1">Single-pass membrane protein</topology>
    </subcellularLocation>
</comment>
<organism evidence="19 20">
    <name type="scientific">Cuscuta epithymum</name>
    <dbReference type="NCBI Taxonomy" id="186058"/>
    <lineage>
        <taxon>Eukaryota</taxon>
        <taxon>Viridiplantae</taxon>
        <taxon>Streptophyta</taxon>
        <taxon>Embryophyta</taxon>
        <taxon>Tracheophyta</taxon>
        <taxon>Spermatophyta</taxon>
        <taxon>Magnoliopsida</taxon>
        <taxon>eudicotyledons</taxon>
        <taxon>Gunneridae</taxon>
        <taxon>Pentapetalae</taxon>
        <taxon>asterids</taxon>
        <taxon>lamiids</taxon>
        <taxon>Solanales</taxon>
        <taxon>Convolvulaceae</taxon>
        <taxon>Cuscuteae</taxon>
        <taxon>Cuscuta</taxon>
        <taxon>Cuscuta subgen. Cuscuta</taxon>
    </lineage>
</organism>
<evidence type="ECO:0000256" key="13">
    <source>
        <dbReference type="PIRNR" id="PIRNR000641"/>
    </source>
</evidence>
<dbReference type="FunFam" id="3.30.200.20:FF:000178">
    <property type="entry name" value="serine/threonine-protein kinase PBS1-like"/>
    <property type="match status" value="1"/>
</dbReference>
<evidence type="ECO:0000256" key="5">
    <source>
        <dbReference type="ARBA" id="ARBA00022729"/>
    </source>
</evidence>
<keyword evidence="5 15" id="KW-0732">Signal</keyword>
<evidence type="ECO:0000259" key="17">
    <source>
        <dbReference type="PROSITE" id="PS50927"/>
    </source>
</evidence>
<name>A0AAV0DMY9_9ASTE</name>
<keyword evidence="3 13" id="KW-0808">Transferase</keyword>
<keyword evidence="9 14" id="KW-1133">Transmembrane helix</keyword>
<dbReference type="PROSITE" id="PS00108">
    <property type="entry name" value="PROTEIN_KINASE_ST"/>
    <property type="match status" value="1"/>
</dbReference>
<dbReference type="PANTHER" id="PTHR47974:SF20">
    <property type="entry name" value="RECEPTOR-LIKE SERINE_THREONINE-PROTEIN KINASE"/>
    <property type="match status" value="1"/>
</dbReference>
<dbReference type="GO" id="GO:0004674">
    <property type="term" value="F:protein serine/threonine kinase activity"/>
    <property type="evidence" value="ECO:0007669"/>
    <property type="project" value="UniProtKB-KW"/>
</dbReference>
<dbReference type="Pfam" id="PF00069">
    <property type="entry name" value="Pkinase"/>
    <property type="match status" value="1"/>
</dbReference>
<evidence type="ECO:0000259" key="16">
    <source>
        <dbReference type="PROSITE" id="PS50011"/>
    </source>
</evidence>
<dbReference type="PANTHER" id="PTHR47974">
    <property type="entry name" value="OS07G0415500 PROTEIN"/>
    <property type="match status" value="1"/>
</dbReference>
<dbReference type="InterPro" id="IPR000858">
    <property type="entry name" value="S_locus_glycoprot_dom"/>
</dbReference>
<evidence type="ECO:0000256" key="2">
    <source>
        <dbReference type="ARBA" id="ARBA00022527"/>
    </source>
</evidence>
<evidence type="ECO:0000256" key="6">
    <source>
        <dbReference type="ARBA" id="ARBA00022741"/>
    </source>
</evidence>
<dbReference type="GO" id="GO:0048544">
    <property type="term" value="P:recognition of pollen"/>
    <property type="evidence" value="ECO:0007669"/>
    <property type="project" value="InterPro"/>
</dbReference>
<feature type="signal peptide" evidence="15">
    <location>
        <begin position="1"/>
        <end position="25"/>
    </location>
</feature>
<dbReference type="AlphaFoldDB" id="A0AAV0DMY9"/>
<dbReference type="Gene3D" id="3.30.200.20">
    <property type="entry name" value="Phosphorylase Kinase, domain 1"/>
    <property type="match status" value="1"/>
</dbReference>
<evidence type="ECO:0000256" key="8">
    <source>
        <dbReference type="ARBA" id="ARBA00022840"/>
    </source>
</evidence>
<dbReference type="Proteomes" id="UP001152523">
    <property type="component" value="Unassembled WGS sequence"/>
</dbReference>
<keyword evidence="12" id="KW-0325">Glycoprotein</keyword>
<comment type="catalytic activity">
    <reaction evidence="13">
        <text>L-seryl-[protein] + ATP = O-phospho-L-seryl-[protein] + ADP + H(+)</text>
        <dbReference type="Rhea" id="RHEA:17989"/>
        <dbReference type="Rhea" id="RHEA-COMP:9863"/>
        <dbReference type="Rhea" id="RHEA-COMP:11604"/>
        <dbReference type="ChEBI" id="CHEBI:15378"/>
        <dbReference type="ChEBI" id="CHEBI:29999"/>
        <dbReference type="ChEBI" id="CHEBI:30616"/>
        <dbReference type="ChEBI" id="CHEBI:83421"/>
        <dbReference type="ChEBI" id="CHEBI:456216"/>
        <dbReference type="EC" id="2.7.11.1"/>
    </reaction>
</comment>
<dbReference type="InterPro" id="IPR011009">
    <property type="entry name" value="Kinase-like_dom_sf"/>
</dbReference>
<dbReference type="PIRSF" id="PIRSF000641">
    <property type="entry name" value="SRK"/>
    <property type="match status" value="1"/>
</dbReference>
<gene>
    <name evidence="19" type="ORF">CEPIT_LOCUS17255</name>
</gene>
<dbReference type="InterPro" id="IPR003609">
    <property type="entry name" value="Pan_app"/>
</dbReference>
<comment type="catalytic activity">
    <reaction evidence="13">
        <text>L-threonyl-[protein] + ATP = O-phospho-L-threonyl-[protein] + ADP + H(+)</text>
        <dbReference type="Rhea" id="RHEA:46608"/>
        <dbReference type="Rhea" id="RHEA-COMP:11060"/>
        <dbReference type="Rhea" id="RHEA-COMP:11605"/>
        <dbReference type="ChEBI" id="CHEBI:15378"/>
        <dbReference type="ChEBI" id="CHEBI:30013"/>
        <dbReference type="ChEBI" id="CHEBI:30616"/>
        <dbReference type="ChEBI" id="CHEBI:61977"/>
        <dbReference type="ChEBI" id="CHEBI:456216"/>
        <dbReference type="EC" id="2.7.11.1"/>
    </reaction>
</comment>
<evidence type="ECO:0000256" key="9">
    <source>
        <dbReference type="ARBA" id="ARBA00022989"/>
    </source>
</evidence>
<keyword evidence="10 14" id="KW-0472">Membrane</keyword>
<dbReference type="SMART" id="SM00220">
    <property type="entry name" value="S_TKc"/>
    <property type="match status" value="1"/>
</dbReference>
<evidence type="ECO:0000313" key="19">
    <source>
        <dbReference type="EMBL" id="CAH9105544.1"/>
    </source>
</evidence>
<keyword evidence="7 13" id="KW-0418">Kinase</keyword>
<dbReference type="SUPFAM" id="SSF51110">
    <property type="entry name" value="alpha-D-mannose-specific plant lectins"/>
    <property type="match status" value="1"/>
</dbReference>
<dbReference type="GO" id="GO:0005524">
    <property type="term" value="F:ATP binding"/>
    <property type="evidence" value="ECO:0007669"/>
    <property type="project" value="UniProtKB-KW"/>
</dbReference>
<dbReference type="CDD" id="cd01098">
    <property type="entry name" value="PAN_AP_plant"/>
    <property type="match status" value="1"/>
</dbReference>
<dbReference type="FunFam" id="1.10.510.10:FF:000384">
    <property type="entry name" value="G-type lectin S-receptor-like serine/threonine-protein kinase"/>
    <property type="match status" value="1"/>
</dbReference>
<evidence type="ECO:0000256" key="4">
    <source>
        <dbReference type="ARBA" id="ARBA00022692"/>
    </source>
</evidence>
<dbReference type="EC" id="2.7.11.1" evidence="13"/>
<reference evidence="19" key="1">
    <citation type="submission" date="2022-07" db="EMBL/GenBank/DDBJ databases">
        <authorList>
            <person name="Macas J."/>
            <person name="Novak P."/>
            <person name="Neumann P."/>
        </authorList>
    </citation>
    <scope>NUCLEOTIDE SEQUENCE</scope>
</reference>
<dbReference type="InterPro" id="IPR001480">
    <property type="entry name" value="Bulb-type_lectin_dom"/>
</dbReference>